<dbReference type="SMART" id="SM00280">
    <property type="entry name" value="KAZAL"/>
    <property type="match status" value="1"/>
</dbReference>
<dbReference type="SMART" id="SM00211">
    <property type="entry name" value="TY"/>
    <property type="match status" value="2"/>
</dbReference>
<keyword evidence="5" id="KW-0106">Calcium</keyword>
<evidence type="ECO:0000256" key="2">
    <source>
        <dbReference type="ARBA" id="ARBA00022525"/>
    </source>
</evidence>
<dbReference type="SUPFAM" id="SSF57610">
    <property type="entry name" value="Thyroglobulin type-1 domain"/>
    <property type="match status" value="2"/>
</dbReference>
<dbReference type="InterPro" id="IPR036857">
    <property type="entry name" value="Thyroglobulin_1_sf"/>
</dbReference>
<dbReference type="PROSITE" id="PS51465">
    <property type="entry name" value="KAZAL_2"/>
    <property type="match status" value="1"/>
</dbReference>
<dbReference type="GO" id="GO:0030198">
    <property type="term" value="P:extracellular matrix organization"/>
    <property type="evidence" value="ECO:0007669"/>
    <property type="project" value="TreeGrafter"/>
</dbReference>
<keyword evidence="4" id="KW-0677">Repeat</keyword>
<dbReference type="SUPFAM" id="SSF100895">
    <property type="entry name" value="Kazal-type serine protease inhibitors"/>
    <property type="match status" value="1"/>
</dbReference>
<reference evidence="10" key="1">
    <citation type="submission" date="2016-11" db="UniProtKB">
        <authorList>
            <consortium name="WormBaseParasite"/>
        </authorList>
    </citation>
    <scope>IDENTIFICATION</scope>
</reference>
<dbReference type="Pfam" id="PF10591">
    <property type="entry name" value="SPARC_Ca_bdg"/>
    <property type="match status" value="1"/>
</dbReference>
<organism evidence="9 10">
    <name type="scientific">Macrostomum lignano</name>
    <dbReference type="NCBI Taxonomy" id="282301"/>
    <lineage>
        <taxon>Eukaryota</taxon>
        <taxon>Metazoa</taxon>
        <taxon>Spiralia</taxon>
        <taxon>Lophotrochozoa</taxon>
        <taxon>Platyhelminthes</taxon>
        <taxon>Rhabditophora</taxon>
        <taxon>Macrostomorpha</taxon>
        <taxon>Macrostomida</taxon>
        <taxon>Macrostomidae</taxon>
        <taxon>Macrostomum</taxon>
    </lineage>
</organism>
<dbReference type="Pfam" id="PF00086">
    <property type="entry name" value="Thyroglobulin_1"/>
    <property type="match status" value="2"/>
</dbReference>
<dbReference type="InterPro" id="IPR019577">
    <property type="entry name" value="SPARC/Testican_Ca-bd-dom"/>
</dbReference>
<dbReference type="AlphaFoldDB" id="A0A1I8JAT0"/>
<evidence type="ECO:0000256" key="6">
    <source>
        <dbReference type="ARBA" id="ARBA00023157"/>
    </source>
</evidence>
<feature type="disulfide bond" evidence="8">
    <location>
        <begin position="235"/>
        <end position="242"/>
    </location>
</feature>
<protein>
    <submittedName>
        <fullName evidence="10">SPARC-related modular calcium-binding protein 1</fullName>
    </submittedName>
</protein>
<dbReference type="SUPFAM" id="SSF47473">
    <property type="entry name" value="EF-hand"/>
    <property type="match status" value="2"/>
</dbReference>
<dbReference type="STRING" id="282301.A0A1I8JAT0"/>
<evidence type="ECO:0000256" key="4">
    <source>
        <dbReference type="ARBA" id="ARBA00022737"/>
    </source>
</evidence>
<sequence>MAWRLFQSPLLLTLLLLLISSGCCSSNSSRLVPSSQSRSFWDQINANNEQGKSSSSTRTADGSVYGPAAASNARRADSSRSSGAESTGSLRDVLESRKARRNLECRPDFCYRMQASSALAASSSGSSSPAGTRVCGTDGKTYDSRCMLQFLRRCHGQKVRVRHLGACGAPLPGEGTASAASASAAGTRAGRRRSGSGRGRCQDMRLAALEKSSTGRQVIYVPQCSRRGKFRRVQCNYQLKYCFCVRRRSGKPLPGSGVQLPRRPSCRNGRRRRKKKQRRRQQQQQQKADRQADGNKQHNRQRGRRRKGGGRGSGRKNRCSSRQRAHFNRNILKQFEIEFNASITYRTGGLLKPRREIGSLPTRGAAVEQSMQQQPERRSAEWKFTQLDLDGDGQLNYRETKALRKVTRANIKPKGCARRFFRTCDLNANKQLERAEWILCFGLENSTPVTVISAPPAAAGTAPRSSQGGVAAPLVAAASAVSAEWPGRSSSSQAASGGLPLAAGGGSKGSLMELVSRRRRRKRPRKARPFAHKSCPLAREEALEKNRQLSRQRAATMASVAASSISRVFVPECSADGKYAKRQCHTAGAPTTSLLCFCMDPDSGRVLKGGTGSGATLDCESAHIRARATQSAGFRGCSQPLLREFASQLTALMVQETRDAWRPEDAHLSVEARSLKLRFQRADVSRDGQLDRKEQRWWRREIKAHWKARRRGDSNGAEGTSDASSRRRRKPELRRTRKCAVNFLRFCNANGDQFVTLGELQACLRLPTS</sequence>
<dbReference type="Proteomes" id="UP000095280">
    <property type="component" value="Unplaced"/>
</dbReference>
<name>A0A1I8JAT0_9PLAT</name>
<accession>A0A1I8JAT0</accession>
<dbReference type="PROSITE" id="PS00484">
    <property type="entry name" value="THYROGLOBULIN_1_1"/>
    <property type="match status" value="1"/>
</dbReference>
<evidence type="ECO:0000256" key="8">
    <source>
        <dbReference type="PROSITE-ProRule" id="PRU00500"/>
    </source>
</evidence>
<dbReference type="GO" id="GO:0008201">
    <property type="term" value="F:heparin binding"/>
    <property type="evidence" value="ECO:0007669"/>
    <property type="project" value="TreeGrafter"/>
</dbReference>
<dbReference type="InterPro" id="IPR000716">
    <property type="entry name" value="Thyroglobulin_1"/>
</dbReference>
<keyword evidence="2" id="KW-0964">Secreted</keyword>
<dbReference type="PROSITE" id="PS51162">
    <property type="entry name" value="THYROGLOBULIN_1_2"/>
    <property type="match status" value="2"/>
</dbReference>
<evidence type="ECO:0000256" key="3">
    <source>
        <dbReference type="ARBA" id="ARBA00022729"/>
    </source>
</evidence>
<dbReference type="PANTHER" id="PTHR12352">
    <property type="entry name" value="SECRETED MODULAR CALCIUM-BINDING PROTEIN"/>
    <property type="match status" value="1"/>
</dbReference>
<dbReference type="WBParaSite" id="maker-uti_cns_0046683-snap-gene-0.4-mRNA-1">
    <property type="protein sequence ID" value="maker-uti_cns_0046683-snap-gene-0.4-mRNA-1"/>
    <property type="gene ID" value="maker-uti_cns_0046683-snap-gene-0.4"/>
</dbReference>
<dbReference type="Gene3D" id="3.30.60.30">
    <property type="match status" value="1"/>
</dbReference>
<dbReference type="GO" id="GO:0005604">
    <property type="term" value="C:basement membrane"/>
    <property type="evidence" value="ECO:0007669"/>
    <property type="project" value="TreeGrafter"/>
</dbReference>
<evidence type="ECO:0000313" key="9">
    <source>
        <dbReference type="Proteomes" id="UP000095280"/>
    </source>
</evidence>
<dbReference type="GO" id="GO:0005615">
    <property type="term" value="C:extracellular space"/>
    <property type="evidence" value="ECO:0007669"/>
    <property type="project" value="TreeGrafter"/>
</dbReference>
<comment type="subcellular location">
    <subcellularLocation>
        <location evidence="1">Secreted</location>
    </subcellularLocation>
</comment>
<dbReference type="InterPro" id="IPR011992">
    <property type="entry name" value="EF-hand-dom_pair"/>
</dbReference>
<keyword evidence="7" id="KW-0325">Glycoprotein</keyword>
<dbReference type="GO" id="GO:0050840">
    <property type="term" value="F:extracellular matrix binding"/>
    <property type="evidence" value="ECO:0007669"/>
    <property type="project" value="TreeGrafter"/>
</dbReference>
<keyword evidence="9" id="KW-1185">Reference proteome</keyword>
<dbReference type="PANTHER" id="PTHR12352:SF30">
    <property type="entry name" value="FI05255P"/>
    <property type="match status" value="1"/>
</dbReference>
<dbReference type="PROSITE" id="PS00018">
    <property type="entry name" value="EF_HAND_1"/>
    <property type="match status" value="1"/>
</dbReference>
<dbReference type="InterPro" id="IPR051950">
    <property type="entry name" value="Dev_reg/Prot_inhib"/>
</dbReference>
<dbReference type="InterPro" id="IPR018247">
    <property type="entry name" value="EF_Hand_1_Ca_BS"/>
</dbReference>
<dbReference type="Gene3D" id="1.10.238.10">
    <property type="entry name" value="EF-hand"/>
    <property type="match status" value="2"/>
</dbReference>
<evidence type="ECO:0000256" key="5">
    <source>
        <dbReference type="ARBA" id="ARBA00022837"/>
    </source>
</evidence>
<keyword evidence="3" id="KW-0732">Signal</keyword>
<dbReference type="OrthoDB" id="5986054at2759"/>
<dbReference type="Pfam" id="PF00050">
    <property type="entry name" value="Kazal_1"/>
    <property type="match status" value="1"/>
</dbReference>
<dbReference type="PROSITE" id="PS51257">
    <property type="entry name" value="PROKAR_LIPOPROTEIN"/>
    <property type="match status" value="1"/>
</dbReference>
<evidence type="ECO:0000256" key="1">
    <source>
        <dbReference type="ARBA" id="ARBA00004613"/>
    </source>
</evidence>
<comment type="caution">
    <text evidence="8">Lacks conserved residue(s) required for the propagation of feature annotation.</text>
</comment>
<evidence type="ECO:0000256" key="7">
    <source>
        <dbReference type="ARBA" id="ARBA00023180"/>
    </source>
</evidence>
<evidence type="ECO:0000313" key="10">
    <source>
        <dbReference type="WBParaSite" id="maker-uti_cns_0046683-snap-gene-0.4-mRNA-1"/>
    </source>
</evidence>
<proteinExistence type="predicted"/>
<dbReference type="InterPro" id="IPR002350">
    <property type="entry name" value="Kazal_dom"/>
</dbReference>
<keyword evidence="6 8" id="KW-1015">Disulfide bond</keyword>
<dbReference type="InterPro" id="IPR036058">
    <property type="entry name" value="Kazal_dom_sf"/>
</dbReference>
<dbReference type="CDD" id="cd00191">
    <property type="entry name" value="TY"/>
    <property type="match status" value="2"/>
</dbReference>
<dbReference type="Gene3D" id="4.10.800.10">
    <property type="entry name" value="Thyroglobulin type-1"/>
    <property type="match status" value="2"/>
</dbReference>
<dbReference type="GO" id="GO:0005509">
    <property type="term" value="F:calcium ion binding"/>
    <property type="evidence" value="ECO:0007669"/>
    <property type="project" value="InterPro"/>
</dbReference>